<gene>
    <name evidence="1" type="ORF">NM688_g8409</name>
</gene>
<dbReference type="EMBL" id="JANHOG010002251">
    <property type="protein sequence ID" value="KAJ3525376.1"/>
    <property type="molecule type" value="Genomic_DNA"/>
</dbReference>
<dbReference type="Proteomes" id="UP001148662">
    <property type="component" value="Unassembled WGS sequence"/>
</dbReference>
<keyword evidence="2" id="KW-1185">Reference proteome</keyword>
<name>A0ACC1RSC8_9APHY</name>
<organism evidence="1 2">
    <name type="scientific">Phlebia brevispora</name>
    <dbReference type="NCBI Taxonomy" id="194682"/>
    <lineage>
        <taxon>Eukaryota</taxon>
        <taxon>Fungi</taxon>
        <taxon>Dikarya</taxon>
        <taxon>Basidiomycota</taxon>
        <taxon>Agaricomycotina</taxon>
        <taxon>Agaricomycetes</taxon>
        <taxon>Polyporales</taxon>
        <taxon>Meruliaceae</taxon>
        <taxon>Phlebia</taxon>
    </lineage>
</organism>
<proteinExistence type="predicted"/>
<evidence type="ECO:0000313" key="2">
    <source>
        <dbReference type="Proteomes" id="UP001148662"/>
    </source>
</evidence>
<evidence type="ECO:0000313" key="1">
    <source>
        <dbReference type="EMBL" id="KAJ3525376.1"/>
    </source>
</evidence>
<reference evidence="1" key="1">
    <citation type="submission" date="2022-07" db="EMBL/GenBank/DDBJ databases">
        <title>Genome Sequence of Phlebia brevispora.</title>
        <authorList>
            <person name="Buettner E."/>
        </authorList>
    </citation>
    <scope>NUCLEOTIDE SEQUENCE</scope>
    <source>
        <strain evidence="1">MPL23</strain>
    </source>
</reference>
<comment type="caution">
    <text evidence="1">The sequence shown here is derived from an EMBL/GenBank/DDBJ whole genome shotgun (WGS) entry which is preliminary data.</text>
</comment>
<accession>A0ACC1RSC8</accession>
<protein>
    <submittedName>
        <fullName evidence="1">Uncharacterized protein</fullName>
    </submittedName>
</protein>
<sequence length="660" mass="72281">MITEYPPLTNRMEPGDDVCDGTYRASQHLISRDVHCAEVPLMDVSLNSLGPPCEVDIPTSGIPVIASDGHGGPGIPAQDEMFRDRGHVDPVAGSRLVAYGSHEQPACGSTEHVDSVLGLYEQKSGSKQQAIKYPSVDAVDQGGHKDEVSDSLPSASTACSIWHQHSSRPCEDQLRGSESLCPSLRHALNLHLVPTLFNRGLGDGHLSMPPKDTTRCRESPEASTMDSSNLYPRQTPVEALCTEVEGLRVADRVGGVYALGTSQQSDMHGRRYTEEQRDQALLLGGVLQRPDLHAGGAPAFIPLPMQQSSYGGIFSYPVSSSPTAYDNITAHYYTPHQAAGTFFPYSTSSGTCSPALHRGVYSVDGIHPPAFSWEENLISKSHASHSSSRGNGPALRSDASPKYGVERGLPDHRVTHSATYPSRFEPFTSPSSEGRPELPDISPNPFLGDPQPGEVLTDSFSVQLQALEERLNRKVDDIMGRVEASMLDLIPRIVDARQMARERKGYATEDESVDCEDDERKVQRVSKPRAVTKRRSSRPGRPLQNTIHKKIRDGLVRSLGLHDDLDPVRTATSQEVREFEDGISPGPSMENFHLDYDSPATSSYNQAAFHAFGEEFAELVSQGVFPNIPLLEYMNGEYFASLAQSKFRFVRDKYRAVTQG</sequence>